<keyword evidence="2" id="KW-1185">Reference proteome</keyword>
<name>A0ACB6Z479_THEGA</name>
<evidence type="ECO:0000313" key="1">
    <source>
        <dbReference type="EMBL" id="KAF9644396.1"/>
    </source>
</evidence>
<accession>A0ACB6Z479</accession>
<proteinExistence type="predicted"/>
<organism evidence="1 2">
    <name type="scientific">Thelephora ganbajun</name>
    <name type="common">Ganba fungus</name>
    <dbReference type="NCBI Taxonomy" id="370292"/>
    <lineage>
        <taxon>Eukaryota</taxon>
        <taxon>Fungi</taxon>
        <taxon>Dikarya</taxon>
        <taxon>Basidiomycota</taxon>
        <taxon>Agaricomycotina</taxon>
        <taxon>Agaricomycetes</taxon>
        <taxon>Thelephorales</taxon>
        <taxon>Thelephoraceae</taxon>
        <taxon>Thelephora</taxon>
    </lineage>
</organism>
<evidence type="ECO:0000313" key="2">
    <source>
        <dbReference type="Proteomes" id="UP000886501"/>
    </source>
</evidence>
<gene>
    <name evidence="1" type="ORF">BDM02DRAFT_3121961</name>
</gene>
<dbReference type="EMBL" id="MU118141">
    <property type="protein sequence ID" value="KAF9644396.1"/>
    <property type="molecule type" value="Genomic_DNA"/>
</dbReference>
<reference evidence="1" key="1">
    <citation type="submission" date="2019-10" db="EMBL/GenBank/DDBJ databases">
        <authorList>
            <consortium name="DOE Joint Genome Institute"/>
            <person name="Kuo A."/>
            <person name="Miyauchi S."/>
            <person name="Kiss E."/>
            <person name="Drula E."/>
            <person name="Kohler A."/>
            <person name="Sanchez-Garcia M."/>
            <person name="Andreopoulos B."/>
            <person name="Barry K.W."/>
            <person name="Bonito G."/>
            <person name="Buee M."/>
            <person name="Carver A."/>
            <person name="Chen C."/>
            <person name="Cichocki N."/>
            <person name="Clum A."/>
            <person name="Culley D."/>
            <person name="Crous P.W."/>
            <person name="Fauchery L."/>
            <person name="Girlanda M."/>
            <person name="Hayes R."/>
            <person name="Keri Z."/>
            <person name="Labutti K."/>
            <person name="Lipzen A."/>
            <person name="Lombard V."/>
            <person name="Magnuson J."/>
            <person name="Maillard F."/>
            <person name="Morin E."/>
            <person name="Murat C."/>
            <person name="Nolan M."/>
            <person name="Ohm R."/>
            <person name="Pangilinan J."/>
            <person name="Pereira M."/>
            <person name="Perotto S."/>
            <person name="Peter M."/>
            <person name="Riley R."/>
            <person name="Sitrit Y."/>
            <person name="Stielow B."/>
            <person name="Szollosi G."/>
            <person name="Zifcakova L."/>
            <person name="Stursova M."/>
            <person name="Spatafora J.W."/>
            <person name="Tedersoo L."/>
            <person name="Vaario L.-M."/>
            <person name="Yamada A."/>
            <person name="Yan M."/>
            <person name="Wang P."/>
            <person name="Xu J."/>
            <person name="Bruns T."/>
            <person name="Baldrian P."/>
            <person name="Vilgalys R."/>
            <person name="Henrissat B."/>
            <person name="Grigoriev I.V."/>
            <person name="Hibbett D."/>
            <person name="Nagy L.G."/>
            <person name="Martin F.M."/>
        </authorList>
    </citation>
    <scope>NUCLEOTIDE SEQUENCE</scope>
    <source>
        <strain evidence="1">P2</strain>
    </source>
</reference>
<protein>
    <submittedName>
        <fullName evidence="1">Uncharacterized protein</fullName>
    </submittedName>
</protein>
<dbReference type="Proteomes" id="UP000886501">
    <property type="component" value="Unassembled WGS sequence"/>
</dbReference>
<comment type="caution">
    <text evidence="1">The sequence shown here is derived from an EMBL/GenBank/DDBJ whole genome shotgun (WGS) entry which is preliminary data.</text>
</comment>
<reference evidence="1" key="2">
    <citation type="journal article" date="2020" name="Nat. Commun.">
        <title>Large-scale genome sequencing of mycorrhizal fungi provides insights into the early evolution of symbiotic traits.</title>
        <authorList>
            <person name="Miyauchi S."/>
            <person name="Kiss E."/>
            <person name="Kuo A."/>
            <person name="Drula E."/>
            <person name="Kohler A."/>
            <person name="Sanchez-Garcia M."/>
            <person name="Morin E."/>
            <person name="Andreopoulos B."/>
            <person name="Barry K.W."/>
            <person name="Bonito G."/>
            <person name="Buee M."/>
            <person name="Carver A."/>
            <person name="Chen C."/>
            <person name="Cichocki N."/>
            <person name="Clum A."/>
            <person name="Culley D."/>
            <person name="Crous P.W."/>
            <person name="Fauchery L."/>
            <person name="Girlanda M."/>
            <person name="Hayes R.D."/>
            <person name="Keri Z."/>
            <person name="LaButti K."/>
            <person name="Lipzen A."/>
            <person name="Lombard V."/>
            <person name="Magnuson J."/>
            <person name="Maillard F."/>
            <person name="Murat C."/>
            <person name="Nolan M."/>
            <person name="Ohm R.A."/>
            <person name="Pangilinan J."/>
            <person name="Pereira M.F."/>
            <person name="Perotto S."/>
            <person name="Peter M."/>
            <person name="Pfister S."/>
            <person name="Riley R."/>
            <person name="Sitrit Y."/>
            <person name="Stielow J.B."/>
            <person name="Szollosi G."/>
            <person name="Zifcakova L."/>
            <person name="Stursova M."/>
            <person name="Spatafora J.W."/>
            <person name="Tedersoo L."/>
            <person name="Vaario L.M."/>
            <person name="Yamada A."/>
            <person name="Yan M."/>
            <person name="Wang P."/>
            <person name="Xu J."/>
            <person name="Bruns T."/>
            <person name="Baldrian P."/>
            <person name="Vilgalys R."/>
            <person name="Dunand C."/>
            <person name="Henrissat B."/>
            <person name="Grigoriev I.V."/>
            <person name="Hibbett D."/>
            <person name="Nagy L.G."/>
            <person name="Martin F.M."/>
        </authorList>
    </citation>
    <scope>NUCLEOTIDE SEQUENCE</scope>
    <source>
        <strain evidence="1">P2</strain>
    </source>
</reference>
<sequence>MAFIRDNNVIDIPPVSQNLPPNPLLGYNRSQTAPPSATTSTGGMAQSTLAHRALLYDQRCLITGAISSQLQACHLVNAICMDKSNQERKLHLKEEVVH</sequence>
<feature type="non-terminal residue" evidence="1">
    <location>
        <position position="98"/>
    </location>
</feature>